<gene>
    <name evidence="2" type="ORF">ADIS_1846</name>
</gene>
<dbReference type="EMBL" id="AQHR01000050">
    <property type="protein sequence ID" value="EON77627.1"/>
    <property type="molecule type" value="Genomic_DNA"/>
</dbReference>
<keyword evidence="3" id="KW-1185">Reference proteome</keyword>
<evidence type="ECO:0000313" key="3">
    <source>
        <dbReference type="Proteomes" id="UP000013909"/>
    </source>
</evidence>
<protein>
    <submittedName>
        <fullName evidence="2">PorT-related protein</fullName>
    </submittedName>
</protein>
<sequence length="194" mass="22180">MKYSEAFMDPSHPRLSNVRAVMPSYSPGFALGFLVTTRIHDQLNVLLTPKVAFYEYKTDLQVFTDGTNTTGGAGINTISLMTEETLVELPLLFKYKSERFNNTRMFFIGGLNGQLRTKNQEEADEDPIVLRGRDVALEMGMGFDLYFKFFKFSPEIRFSHGLTNLYRPGFGDARVTEAIDDIRRKSITLYLNFQ</sequence>
<reference evidence="2 3" key="1">
    <citation type="submission" date="2013-02" db="EMBL/GenBank/DDBJ databases">
        <title>A novel strain isolated from Lonar lake, Maharashtra, India.</title>
        <authorList>
            <person name="Singh A."/>
        </authorList>
    </citation>
    <scope>NUCLEOTIDE SEQUENCE [LARGE SCALE GENOMIC DNA]</scope>
    <source>
        <strain evidence="2 3">AK24</strain>
    </source>
</reference>
<comment type="caution">
    <text evidence="2">The sequence shown here is derived from an EMBL/GenBank/DDBJ whole genome shotgun (WGS) entry which is preliminary data.</text>
</comment>
<dbReference type="STRING" id="1232681.ADIS_1846"/>
<dbReference type="InterPro" id="IPR025665">
    <property type="entry name" value="Beta-barrel_OMP_2"/>
</dbReference>
<evidence type="ECO:0000313" key="2">
    <source>
        <dbReference type="EMBL" id="EON77627.1"/>
    </source>
</evidence>
<feature type="domain" description="Outer membrane protein beta-barrel" evidence="1">
    <location>
        <begin position="23"/>
        <end position="166"/>
    </location>
</feature>
<evidence type="ECO:0000259" key="1">
    <source>
        <dbReference type="Pfam" id="PF13568"/>
    </source>
</evidence>
<proteinExistence type="predicted"/>
<dbReference type="Pfam" id="PF13568">
    <property type="entry name" value="OMP_b-brl_2"/>
    <property type="match status" value="1"/>
</dbReference>
<dbReference type="Proteomes" id="UP000013909">
    <property type="component" value="Unassembled WGS sequence"/>
</dbReference>
<name>R7ZU89_9BACT</name>
<dbReference type="PATRIC" id="fig|1288963.3.peg.1836"/>
<accession>R7ZU89</accession>
<dbReference type="AlphaFoldDB" id="R7ZU89"/>
<organism evidence="2 3">
    <name type="scientific">Lunatimonas lonarensis</name>
    <dbReference type="NCBI Taxonomy" id="1232681"/>
    <lineage>
        <taxon>Bacteria</taxon>
        <taxon>Pseudomonadati</taxon>
        <taxon>Bacteroidota</taxon>
        <taxon>Cytophagia</taxon>
        <taxon>Cytophagales</taxon>
        <taxon>Cyclobacteriaceae</taxon>
    </lineage>
</organism>